<gene>
    <name evidence="2" type="ORF">PPRIM_AZ9-3.1.T1460013</name>
</gene>
<dbReference type="GO" id="GO:0001002">
    <property type="term" value="F:RNA polymerase III type 1 promoter sequence-specific DNA binding"/>
    <property type="evidence" value="ECO:0007669"/>
    <property type="project" value="TreeGrafter"/>
</dbReference>
<dbReference type="PANTHER" id="PTHR13230">
    <property type="entry name" value="GENERAL TRANSCRIPTION FACTOR IIIC, POLYPEPTIDE 5"/>
    <property type="match status" value="1"/>
</dbReference>
<protein>
    <recommendedName>
        <fullName evidence="1">Transcription factor IIIC subunit 5 HTH domain-containing protein</fullName>
    </recommendedName>
</protein>
<dbReference type="PANTHER" id="PTHR13230:SF5">
    <property type="entry name" value="GENERAL TRANSCRIPTION FACTOR 3C POLYPEPTIDE 5"/>
    <property type="match status" value="1"/>
</dbReference>
<organism evidence="2 3">
    <name type="scientific">Paramecium primaurelia</name>
    <dbReference type="NCBI Taxonomy" id="5886"/>
    <lineage>
        <taxon>Eukaryota</taxon>
        <taxon>Sar</taxon>
        <taxon>Alveolata</taxon>
        <taxon>Ciliophora</taxon>
        <taxon>Intramacronucleata</taxon>
        <taxon>Oligohymenophorea</taxon>
        <taxon>Peniculida</taxon>
        <taxon>Parameciidae</taxon>
        <taxon>Paramecium</taxon>
    </lineage>
</organism>
<dbReference type="OMA" id="GENDQNI"/>
<proteinExistence type="predicted"/>
<evidence type="ECO:0000313" key="2">
    <source>
        <dbReference type="EMBL" id="CAD8110934.1"/>
    </source>
</evidence>
<dbReference type="GO" id="GO:0006384">
    <property type="term" value="P:transcription initiation at RNA polymerase III promoter"/>
    <property type="evidence" value="ECO:0007669"/>
    <property type="project" value="InterPro"/>
</dbReference>
<comment type="caution">
    <text evidence="2">The sequence shown here is derived from an EMBL/GenBank/DDBJ whole genome shotgun (WGS) entry which is preliminary data.</text>
</comment>
<dbReference type="AlphaFoldDB" id="A0A8S1Q6X9"/>
<keyword evidence="3" id="KW-1185">Reference proteome</keyword>
<dbReference type="GO" id="GO:0001003">
    <property type="term" value="F:RNA polymerase III type 2 promoter sequence-specific DNA binding"/>
    <property type="evidence" value="ECO:0007669"/>
    <property type="project" value="TreeGrafter"/>
</dbReference>
<accession>A0A8S1Q6X9</accession>
<evidence type="ECO:0000259" key="1">
    <source>
        <dbReference type="Pfam" id="PF09734"/>
    </source>
</evidence>
<reference evidence="2" key="1">
    <citation type="submission" date="2021-01" db="EMBL/GenBank/DDBJ databases">
        <authorList>
            <consortium name="Genoscope - CEA"/>
            <person name="William W."/>
        </authorList>
    </citation>
    <scope>NUCLEOTIDE SEQUENCE</scope>
</reference>
<dbReference type="InterPro" id="IPR040454">
    <property type="entry name" value="TF_IIIC_Tfc1/Sfc1"/>
</dbReference>
<dbReference type="EMBL" id="CAJJDM010000150">
    <property type="protein sequence ID" value="CAD8110934.1"/>
    <property type="molecule type" value="Genomic_DNA"/>
</dbReference>
<dbReference type="InterPro" id="IPR019136">
    <property type="entry name" value="TF_IIIC_su-5_HTH"/>
</dbReference>
<dbReference type="GO" id="GO:0000127">
    <property type="term" value="C:transcription factor TFIIIC complex"/>
    <property type="evidence" value="ECO:0007669"/>
    <property type="project" value="InterPro"/>
</dbReference>
<dbReference type="Pfam" id="PF09734">
    <property type="entry name" value="Tau95"/>
    <property type="match status" value="1"/>
</dbReference>
<dbReference type="Proteomes" id="UP000688137">
    <property type="component" value="Unassembled WGS sequence"/>
</dbReference>
<sequence>MNEYSHLTLPFHFNSEIKQVDLQTFQFPNNKTKPLDLQVINSEKGKFILKKMNQTNIIFRMRKFQHKSDPNIVVYKLEYESEINDTYDSQYYFQDFYFEGENDQNILDQFKKYIQCKPYQLQKQHVPRDIAKPFCWRGSNFKINLMKKYVKRNKVEKKNFITPLKFGEAHSNINENNQDIDPILNQLFQRKPIWLKKQLIKELKQFQQYEEKLGQMVYYYYNGPWAKCYVLKQFNPQLNPTAAQYQTINIKNNQNEESNSEDQDYPQKCFTLLQLCDLQDKDIDNIINEVINKGKQNPPNSKDFEKYGWFEKQQMKIIVRKIKSMRQHQNKQ</sequence>
<feature type="domain" description="Transcription factor IIIC subunit 5 HTH" evidence="1">
    <location>
        <begin position="172"/>
        <end position="251"/>
    </location>
</feature>
<evidence type="ECO:0000313" key="3">
    <source>
        <dbReference type="Proteomes" id="UP000688137"/>
    </source>
</evidence>
<name>A0A8S1Q6X9_PARPR</name>